<dbReference type="Proteomes" id="UP001208570">
    <property type="component" value="Unassembled WGS sequence"/>
</dbReference>
<sequence length="368" mass="42416">MWHEARKQERKIRVMMVDYKRRADRRRQFYEQIKQDPAQFVRIYGRQCKIHWEPSVALAAEGPQTMMPWRGDENIIIDRFDVRSHLDYYVEPDSANTEIPEADTEEERRCNYERYRILVQNDVAGVSEDLCLKQIYLDELYGSLTTRKNDDKKKNAENKAAIGFTYEDSTTPVDDNKANAKTAANDEDGDSDFEEVDLDNIVDIYNLSLDEIALLNQASLKYGMEGNDFYYNLEVDKDEAEALRLAKIMEEEKAQFSGRKSRRERRAFKERRLKDRPASPPAYAARESPKYEPYDKGRSTSRSKSRSPDRPEEFSFITSFGGDGDDTGVIQGPTLPPHLLPKDPSGPGPIQGNRVNGCRQKRRCGSVV</sequence>
<feature type="compositionally biased region" description="Pro residues" evidence="3">
    <location>
        <begin position="334"/>
        <end position="347"/>
    </location>
</feature>
<feature type="region of interest" description="Disordered" evidence="3">
    <location>
        <begin position="167"/>
        <end position="192"/>
    </location>
</feature>
<feature type="compositionally biased region" description="Basic residues" evidence="3">
    <location>
        <begin position="259"/>
        <end position="269"/>
    </location>
</feature>
<feature type="domain" description="Suppressor of white apricot N-terminal" evidence="4">
    <location>
        <begin position="39"/>
        <end position="170"/>
    </location>
</feature>
<dbReference type="InterPro" id="IPR019147">
    <property type="entry name" value="SWAP_N_domain"/>
</dbReference>
<dbReference type="SMART" id="SM01141">
    <property type="entry name" value="DRY_EERY"/>
    <property type="match status" value="1"/>
</dbReference>
<dbReference type="AlphaFoldDB" id="A0AAD9JPZ5"/>
<comment type="caution">
    <text evidence="5">The sequence shown here is derived from an EMBL/GenBank/DDBJ whole genome shotgun (WGS) entry which is preliminary data.</text>
</comment>
<accession>A0AAD9JPZ5</accession>
<keyword evidence="2" id="KW-0508">mRNA splicing</keyword>
<feature type="compositionally biased region" description="Basic and acidic residues" evidence="3">
    <location>
        <begin position="287"/>
        <end position="298"/>
    </location>
</feature>
<evidence type="ECO:0000313" key="5">
    <source>
        <dbReference type="EMBL" id="KAK2156478.1"/>
    </source>
</evidence>
<proteinExistence type="predicted"/>
<dbReference type="PANTHER" id="PTHR13161">
    <property type="entry name" value="SPLICING FACTOR SUPPRESSOR OF WHITE APRICOT"/>
    <property type="match status" value="1"/>
</dbReference>
<dbReference type="InterPro" id="IPR040397">
    <property type="entry name" value="SWAP"/>
</dbReference>
<evidence type="ECO:0000259" key="4">
    <source>
        <dbReference type="SMART" id="SM01141"/>
    </source>
</evidence>
<protein>
    <recommendedName>
        <fullName evidence="4">Suppressor of white apricot N-terminal domain-containing protein</fullName>
    </recommendedName>
</protein>
<dbReference type="PANTHER" id="PTHR13161:SF4">
    <property type="entry name" value="CLK4-ASSOCIATING SERINE_ARGININE RICH PROTEIN"/>
    <property type="match status" value="1"/>
</dbReference>
<evidence type="ECO:0000313" key="6">
    <source>
        <dbReference type="Proteomes" id="UP001208570"/>
    </source>
</evidence>
<dbReference type="EMBL" id="JAODUP010000212">
    <property type="protein sequence ID" value="KAK2156478.1"/>
    <property type="molecule type" value="Genomic_DNA"/>
</dbReference>
<keyword evidence="6" id="KW-1185">Reference proteome</keyword>
<gene>
    <name evidence="5" type="ORF">LSH36_212g01013</name>
</gene>
<reference evidence="5" key="1">
    <citation type="journal article" date="2023" name="Mol. Biol. Evol.">
        <title>Third-Generation Sequencing Reveals the Adaptive Role of the Epigenome in Three Deep-Sea Polychaetes.</title>
        <authorList>
            <person name="Perez M."/>
            <person name="Aroh O."/>
            <person name="Sun Y."/>
            <person name="Lan Y."/>
            <person name="Juniper S.K."/>
            <person name="Young C.R."/>
            <person name="Angers B."/>
            <person name="Qian P.Y."/>
        </authorList>
    </citation>
    <scope>NUCLEOTIDE SEQUENCE</scope>
    <source>
        <strain evidence="5">P08H-3</strain>
    </source>
</reference>
<organism evidence="5 6">
    <name type="scientific">Paralvinella palmiformis</name>
    <dbReference type="NCBI Taxonomy" id="53620"/>
    <lineage>
        <taxon>Eukaryota</taxon>
        <taxon>Metazoa</taxon>
        <taxon>Spiralia</taxon>
        <taxon>Lophotrochozoa</taxon>
        <taxon>Annelida</taxon>
        <taxon>Polychaeta</taxon>
        <taxon>Sedentaria</taxon>
        <taxon>Canalipalpata</taxon>
        <taxon>Terebellida</taxon>
        <taxon>Terebelliformia</taxon>
        <taxon>Alvinellidae</taxon>
        <taxon>Paralvinella</taxon>
    </lineage>
</organism>
<dbReference type="Pfam" id="PF09750">
    <property type="entry name" value="DRY_EERY"/>
    <property type="match status" value="1"/>
</dbReference>
<evidence type="ECO:0000256" key="3">
    <source>
        <dbReference type="SAM" id="MobiDB-lite"/>
    </source>
</evidence>
<feature type="region of interest" description="Disordered" evidence="3">
    <location>
        <begin position="253"/>
        <end position="368"/>
    </location>
</feature>
<evidence type="ECO:0000256" key="2">
    <source>
        <dbReference type="ARBA" id="ARBA00023187"/>
    </source>
</evidence>
<feature type="compositionally biased region" description="Basic residues" evidence="3">
    <location>
        <begin position="359"/>
        <end position="368"/>
    </location>
</feature>
<keyword evidence="1" id="KW-0507">mRNA processing</keyword>
<dbReference type="GO" id="GO:0008380">
    <property type="term" value="P:RNA splicing"/>
    <property type="evidence" value="ECO:0007669"/>
    <property type="project" value="UniProtKB-KW"/>
</dbReference>
<evidence type="ECO:0000256" key="1">
    <source>
        <dbReference type="ARBA" id="ARBA00022664"/>
    </source>
</evidence>
<dbReference type="GO" id="GO:0006397">
    <property type="term" value="P:mRNA processing"/>
    <property type="evidence" value="ECO:0007669"/>
    <property type="project" value="UniProtKB-KW"/>
</dbReference>
<name>A0AAD9JPZ5_9ANNE</name>